<dbReference type="GO" id="GO:0062054">
    <property type="term" value="F:fluoride channel activity"/>
    <property type="evidence" value="ECO:0007669"/>
    <property type="project" value="UniProtKB-UniRule"/>
</dbReference>
<evidence type="ECO:0000256" key="4">
    <source>
        <dbReference type="ARBA" id="ARBA00022989"/>
    </source>
</evidence>
<evidence type="ECO:0000256" key="6">
    <source>
        <dbReference type="ARBA" id="ARBA00023303"/>
    </source>
</evidence>
<keyword evidence="10" id="KW-0406">Ion transport</keyword>
<name>A0A841A946_9MICO</name>
<evidence type="ECO:0000256" key="10">
    <source>
        <dbReference type="HAMAP-Rule" id="MF_00454"/>
    </source>
</evidence>
<dbReference type="GO" id="GO:0140114">
    <property type="term" value="P:cellular detoxification of fluoride"/>
    <property type="evidence" value="ECO:0007669"/>
    <property type="project" value="UniProtKB-UniRule"/>
</dbReference>
<feature type="binding site" evidence="10">
    <location>
        <position position="92"/>
    </location>
    <ligand>
        <name>Na(+)</name>
        <dbReference type="ChEBI" id="CHEBI:29101"/>
        <note>structural</note>
    </ligand>
</feature>
<dbReference type="GO" id="GO:0046872">
    <property type="term" value="F:metal ion binding"/>
    <property type="evidence" value="ECO:0007669"/>
    <property type="project" value="UniProtKB-KW"/>
</dbReference>
<comment type="activity regulation">
    <text evidence="10">Na(+) is not transported, but it plays an essential structural role and its presence is essential for fluoride channel function.</text>
</comment>
<comment type="similarity">
    <text evidence="7 10">Belongs to the fluoride channel Fluc/FEX (TC 1.A.43) family.</text>
</comment>
<dbReference type="InterPro" id="IPR003691">
    <property type="entry name" value="FluC"/>
</dbReference>
<keyword evidence="5 10" id="KW-0472">Membrane</keyword>
<dbReference type="PANTHER" id="PTHR28259">
    <property type="entry name" value="FLUORIDE EXPORT PROTEIN 1-RELATED"/>
    <property type="match status" value="1"/>
</dbReference>
<keyword evidence="12" id="KW-1185">Reference proteome</keyword>
<dbReference type="Pfam" id="PF02537">
    <property type="entry name" value="CRCB"/>
    <property type="match status" value="1"/>
</dbReference>
<dbReference type="HAMAP" id="MF_00454">
    <property type="entry name" value="FluC"/>
    <property type="match status" value="1"/>
</dbReference>
<comment type="function">
    <text evidence="9 10">Fluoride-specific ion channel. Important for reducing fluoride concentration in the cell, thus reducing its toxicity.</text>
</comment>
<dbReference type="EMBL" id="JACHLZ010000001">
    <property type="protein sequence ID" value="MBB5830463.1"/>
    <property type="molecule type" value="Genomic_DNA"/>
</dbReference>
<comment type="caution">
    <text evidence="11">The sequence shown here is derived from an EMBL/GenBank/DDBJ whole genome shotgun (WGS) entry which is preliminary data.</text>
</comment>
<feature type="transmembrane region" description="Helical" evidence="10">
    <location>
        <begin position="110"/>
        <end position="135"/>
    </location>
</feature>
<proteinExistence type="inferred from homology"/>
<feature type="binding site" evidence="10">
    <location>
        <position position="89"/>
    </location>
    <ligand>
        <name>Na(+)</name>
        <dbReference type="ChEBI" id="CHEBI:29101"/>
        <note>structural</note>
    </ligand>
</feature>
<evidence type="ECO:0000256" key="7">
    <source>
        <dbReference type="ARBA" id="ARBA00035120"/>
    </source>
</evidence>
<dbReference type="AlphaFoldDB" id="A0A841A946"/>
<evidence type="ECO:0000256" key="1">
    <source>
        <dbReference type="ARBA" id="ARBA00004651"/>
    </source>
</evidence>
<evidence type="ECO:0000256" key="3">
    <source>
        <dbReference type="ARBA" id="ARBA00022692"/>
    </source>
</evidence>
<evidence type="ECO:0000313" key="11">
    <source>
        <dbReference type="EMBL" id="MBB5830463.1"/>
    </source>
</evidence>
<keyword evidence="10" id="KW-0479">Metal-binding</keyword>
<keyword evidence="10" id="KW-0813">Transport</keyword>
<comment type="catalytic activity">
    <reaction evidence="8">
        <text>fluoride(in) = fluoride(out)</text>
        <dbReference type="Rhea" id="RHEA:76159"/>
        <dbReference type="ChEBI" id="CHEBI:17051"/>
    </reaction>
    <physiologicalReaction direction="left-to-right" evidence="8">
        <dbReference type="Rhea" id="RHEA:76160"/>
    </physiologicalReaction>
</comment>
<evidence type="ECO:0000313" key="12">
    <source>
        <dbReference type="Proteomes" id="UP000588158"/>
    </source>
</evidence>
<dbReference type="RefSeq" id="WP_184324080.1">
    <property type="nucleotide sequence ID" value="NZ_JACHLZ010000001.1"/>
</dbReference>
<keyword evidence="2 10" id="KW-1003">Cell membrane</keyword>
<evidence type="ECO:0000256" key="8">
    <source>
        <dbReference type="ARBA" id="ARBA00035585"/>
    </source>
</evidence>
<sequence>MSPLAFLLGALVIGIGGGLGAVSRWGVQTLGVRVAAGRGLERDERVKPWMTFLVNVIACFLLGVVVARLGSATGPGGYFYAALGAGFCGGLSTLSTAAHDIVDMVRRGEYSIALAYLMLSAGVGMGALWVGLVIAT</sequence>
<keyword evidence="6 10" id="KW-0407">Ion channel</keyword>
<feature type="transmembrane region" description="Helical" evidence="10">
    <location>
        <begin position="77"/>
        <end position="98"/>
    </location>
</feature>
<organism evidence="11 12">
    <name type="scientific">Brachybacterium aquaticum</name>
    <dbReference type="NCBI Taxonomy" id="1432564"/>
    <lineage>
        <taxon>Bacteria</taxon>
        <taxon>Bacillati</taxon>
        <taxon>Actinomycetota</taxon>
        <taxon>Actinomycetes</taxon>
        <taxon>Micrococcales</taxon>
        <taxon>Dermabacteraceae</taxon>
        <taxon>Brachybacterium</taxon>
    </lineage>
</organism>
<dbReference type="PANTHER" id="PTHR28259:SF1">
    <property type="entry name" value="FLUORIDE EXPORT PROTEIN 1-RELATED"/>
    <property type="match status" value="1"/>
</dbReference>
<evidence type="ECO:0000256" key="5">
    <source>
        <dbReference type="ARBA" id="ARBA00023136"/>
    </source>
</evidence>
<keyword evidence="3 10" id="KW-0812">Transmembrane</keyword>
<reference evidence="11 12" key="1">
    <citation type="submission" date="2020-08" db="EMBL/GenBank/DDBJ databases">
        <title>Sequencing the genomes of 1000 actinobacteria strains.</title>
        <authorList>
            <person name="Klenk H.-P."/>
        </authorList>
    </citation>
    <scope>NUCLEOTIDE SEQUENCE [LARGE SCALE GENOMIC DNA]</scope>
    <source>
        <strain evidence="11 12">DSM 28796</strain>
    </source>
</reference>
<dbReference type="GO" id="GO:0005886">
    <property type="term" value="C:plasma membrane"/>
    <property type="evidence" value="ECO:0007669"/>
    <property type="project" value="UniProtKB-SubCell"/>
</dbReference>
<keyword evidence="10" id="KW-0915">Sodium</keyword>
<gene>
    <name evidence="10" type="primary">fluC</name>
    <name evidence="10" type="synonym">crcB</name>
    <name evidence="11" type="ORF">HNR70_000276</name>
</gene>
<evidence type="ECO:0000256" key="2">
    <source>
        <dbReference type="ARBA" id="ARBA00022475"/>
    </source>
</evidence>
<accession>A0A841A946</accession>
<dbReference type="Proteomes" id="UP000588158">
    <property type="component" value="Unassembled WGS sequence"/>
</dbReference>
<comment type="subcellular location">
    <subcellularLocation>
        <location evidence="1 10">Cell membrane</location>
        <topology evidence="1 10">Multi-pass membrane protein</topology>
    </subcellularLocation>
</comment>
<feature type="transmembrane region" description="Helical" evidence="10">
    <location>
        <begin position="49"/>
        <end position="70"/>
    </location>
</feature>
<keyword evidence="4 10" id="KW-1133">Transmembrane helix</keyword>
<evidence type="ECO:0000256" key="9">
    <source>
        <dbReference type="ARBA" id="ARBA00049940"/>
    </source>
</evidence>
<protein>
    <recommendedName>
        <fullName evidence="10">Fluoride-specific ion channel FluC</fullName>
    </recommendedName>
</protein>